<protein>
    <submittedName>
        <fullName evidence="3">Uncharacterized protein</fullName>
    </submittedName>
</protein>
<accession>A0A250X7B5</accession>
<comment type="caution">
    <text evidence="3">The sequence shown here is derived from an EMBL/GenBank/DDBJ whole genome shotgun (WGS) entry which is preliminary data.</text>
</comment>
<evidence type="ECO:0000313" key="3">
    <source>
        <dbReference type="EMBL" id="GAX78809.1"/>
    </source>
</evidence>
<keyword evidence="2" id="KW-1133">Transmembrane helix</keyword>
<evidence type="ECO:0000313" key="4">
    <source>
        <dbReference type="Proteomes" id="UP000232323"/>
    </source>
</evidence>
<keyword evidence="2" id="KW-0812">Transmembrane</keyword>
<feature type="transmembrane region" description="Helical" evidence="2">
    <location>
        <begin position="162"/>
        <end position="183"/>
    </location>
</feature>
<proteinExistence type="predicted"/>
<evidence type="ECO:0000256" key="2">
    <source>
        <dbReference type="SAM" id="Phobius"/>
    </source>
</evidence>
<feature type="region of interest" description="Disordered" evidence="1">
    <location>
        <begin position="360"/>
        <end position="393"/>
    </location>
</feature>
<keyword evidence="4" id="KW-1185">Reference proteome</keyword>
<reference evidence="3 4" key="1">
    <citation type="submission" date="2017-08" db="EMBL/GenBank/DDBJ databases">
        <title>Acidophilic green algal genome provides insights into adaptation to an acidic environment.</title>
        <authorList>
            <person name="Hirooka S."/>
            <person name="Hirose Y."/>
            <person name="Kanesaki Y."/>
            <person name="Higuchi S."/>
            <person name="Fujiwara T."/>
            <person name="Onuma R."/>
            <person name="Era A."/>
            <person name="Ohbayashi R."/>
            <person name="Uzuka A."/>
            <person name="Nozaki H."/>
            <person name="Yoshikawa H."/>
            <person name="Miyagishima S.Y."/>
        </authorList>
    </citation>
    <scope>NUCLEOTIDE SEQUENCE [LARGE SCALE GENOMIC DNA]</scope>
    <source>
        <strain evidence="3 4">NIES-2499</strain>
    </source>
</reference>
<feature type="compositionally biased region" description="Polar residues" evidence="1">
    <location>
        <begin position="360"/>
        <end position="371"/>
    </location>
</feature>
<evidence type="ECO:0000256" key="1">
    <source>
        <dbReference type="SAM" id="MobiDB-lite"/>
    </source>
</evidence>
<feature type="transmembrane region" description="Helical" evidence="2">
    <location>
        <begin position="31"/>
        <end position="50"/>
    </location>
</feature>
<dbReference type="AlphaFoldDB" id="A0A250X7B5"/>
<sequence>MLPSPTQVSQQGPVPNDLNNAHVRRPGTQSWLGPNLIFTVLLPYWVATAFQDTYLKLGLVIALGIAGGHIILGAQLLLLRFRRVYPYFLEITMLILYSILLGIAFGSESGAASIQQNYNFIVNSTLAGVTLVTMMTMYPLVFQHVQEQVPWEHAGHEDVLTAGYFGTGALALSFVISCLLYLVPVSKGVTGDHMNAYNLTFRIFVPEVLTFIAALFVRFWPPTVVSHLQGTQAPHWTSLTILSTYPPEAKNMVEHPRVIDNAMLQPYPTVMVPGPRGVGMPAGSTLGRVVQNEHGGPHTAHMAEYYHLKEAEALSKGQLYMPNPDILPFYRNPGQAADLTVPQFGLFQEVDMAQGRLTEQQYHRGQQQPRLNSELAPQHEDSSSQQQLHRKQQLSSLPMLSNTFISYGLQAEIAGPPFKPNAYGFQEKVGDPLVVVRQRGSHTGAQHPPVPLPELNHSLQSELALKARSNQLYEPDRYKTPSLGQQKMNFLRQEQQPSSFGLQSEVQQHPLGEGGLTGANRGWGGFGSQFARPSVLNHPSTSNSFK</sequence>
<feature type="transmembrane region" description="Helical" evidence="2">
    <location>
        <begin position="84"/>
        <end position="106"/>
    </location>
</feature>
<dbReference type="EMBL" id="BEGY01000036">
    <property type="protein sequence ID" value="GAX78809.1"/>
    <property type="molecule type" value="Genomic_DNA"/>
</dbReference>
<name>A0A250X7B5_9CHLO</name>
<dbReference type="STRING" id="1157962.A0A250X7B5"/>
<dbReference type="OrthoDB" id="549978at2759"/>
<feature type="transmembrane region" description="Helical" evidence="2">
    <location>
        <begin position="203"/>
        <end position="221"/>
    </location>
</feature>
<feature type="transmembrane region" description="Helical" evidence="2">
    <location>
        <begin position="57"/>
        <end position="78"/>
    </location>
</feature>
<dbReference type="Proteomes" id="UP000232323">
    <property type="component" value="Unassembled WGS sequence"/>
</dbReference>
<feature type="compositionally biased region" description="Polar residues" evidence="1">
    <location>
        <begin position="383"/>
        <end position="393"/>
    </location>
</feature>
<feature type="transmembrane region" description="Helical" evidence="2">
    <location>
        <begin position="118"/>
        <end position="142"/>
    </location>
</feature>
<keyword evidence="2" id="KW-0472">Membrane</keyword>
<gene>
    <name evidence="3" type="ORF">CEUSTIGMA_g6246.t1</name>
</gene>
<organism evidence="3 4">
    <name type="scientific">Chlamydomonas eustigma</name>
    <dbReference type="NCBI Taxonomy" id="1157962"/>
    <lineage>
        <taxon>Eukaryota</taxon>
        <taxon>Viridiplantae</taxon>
        <taxon>Chlorophyta</taxon>
        <taxon>core chlorophytes</taxon>
        <taxon>Chlorophyceae</taxon>
        <taxon>CS clade</taxon>
        <taxon>Chlamydomonadales</taxon>
        <taxon>Chlamydomonadaceae</taxon>
        <taxon>Chlamydomonas</taxon>
    </lineage>
</organism>